<name>A0ABM8GHK6_9MICO</name>
<dbReference type="InterPro" id="IPR036291">
    <property type="entry name" value="NAD(P)-bd_dom_sf"/>
</dbReference>
<feature type="domain" description="Ketoreductase" evidence="2">
    <location>
        <begin position="12"/>
        <end position="193"/>
    </location>
</feature>
<dbReference type="PRINTS" id="PR00081">
    <property type="entry name" value="GDHRDH"/>
</dbReference>
<organism evidence="3 4">
    <name type="scientific">Frondihabitans sucicola</name>
    <dbReference type="NCBI Taxonomy" id="1268041"/>
    <lineage>
        <taxon>Bacteria</taxon>
        <taxon>Bacillati</taxon>
        <taxon>Actinomycetota</taxon>
        <taxon>Actinomycetes</taxon>
        <taxon>Micrococcales</taxon>
        <taxon>Microbacteriaceae</taxon>
        <taxon>Frondihabitans</taxon>
    </lineage>
</organism>
<dbReference type="InterPro" id="IPR057326">
    <property type="entry name" value="KR_dom"/>
</dbReference>
<dbReference type="NCBIfam" id="NF004198">
    <property type="entry name" value="PRK05653.1-3"/>
    <property type="match status" value="1"/>
</dbReference>
<dbReference type="Proteomes" id="UP001321486">
    <property type="component" value="Chromosome"/>
</dbReference>
<proteinExistence type="inferred from homology"/>
<evidence type="ECO:0000256" key="1">
    <source>
        <dbReference type="ARBA" id="ARBA00006484"/>
    </source>
</evidence>
<gene>
    <name evidence="3" type="primary">fabG</name>
    <name evidence="3" type="ORF">GCM10025867_00960</name>
</gene>
<reference evidence="4" key="1">
    <citation type="journal article" date="2019" name="Int. J. Syst. Evol. Microbiol.">
        <title>The Global Catalogue of Microorganisms (GCM) 10K type strain sequencing project: providing services to taxonomists for standard genome sequencing and annotation.</title>
        <authorList>
            <consortium name="The Broad Institute Genomics Platform"/>
            <consortium name="The Broad Institute Genome Sequencing Center for Infectious Disease"/>
            <person name="Wu L."/>
            <person name="Ma J."/>
        </authorList>
    </citation>
    <scope>NUCLEOTIDE SEQUENCE [LARGE SCALE GENOMIC DNA]</scope>
    <source>
        <strain evidence="4">NBRC 108728</strain>
    </source>
</reference>
<dbReference type="NCBIfam" id="NF005559">
    <property type="entry name" value="PRK07231.1"/>
    <property type="match status" value="1"/>
</dbReference>
<dbReference type="EMBL" id="AP027732">
    <property type="protein sequence ID" value="BDZ47855.1"/>
    <property type="molecule type" value="Genomic_DNA"/>
</dbReference>
<dbReference type="NCBIfam" id="NF009466">
    <property type="entry name" value="PRK12826.1-2"/>
    <property type="match status" value="1"/>
</dbReference>
<dbReference type="PANTHER" id="PTHR42760:SF40">
    <property type="entry name" value="3-OXOACYL-[ACYL-CARRIER-PROTEIN] REDUCTASE, CHLOROPLASTIC"/>
    <property type="match status" value="1"/>
</dbReference>
<dbReference type="InterPro" id="IPR002347">
    <property type="entry name" value="SDR_fam"/>
</dbReference>
<protein>
    <submittedName>
        <fullName evidence="3">3-oxoacyl-[acyl-carrier-protein] reductase</fullName>
    </submittedName>
</protein>
<evidence type="ECO:0000259" key="2">
    <source>
        <dbReference type="SMART" id="SM00822"/>
    </source>
</evidence>
<evidence type="ECO:0000313" key="4">
    <source>
        <dbReference type="Proteomes" id="UP001321486"/>
    </source>
</evidence>
<sequence>MTEPATGLLDGRIAVVTGAAQGLGYAIAELFVENGASIVIGDLDGDAAAAAAARLGDRAVGVACDVTVPADVDALLDTATKTFGRLDIMVNNAGVTRDLTMRKMTVDDFQFVIDVHLRGTWLGTKAASALLREQGTGGAIINMSSISGKVGNAGQTNYSAAKAGIVGLTKAAAKEVGFAGIRVNALQPGIIETAMTQKLSDEIRAQRLADVPLGRFGEPAEVAKVALFLASDLASYVTGVVVEIAGGRNI</sequence>
<keyword evidence="4" id="KW-1185">Reference proteome</keyword>
<dbReference type="PRINTS" id="PR00080">
    <property type="entry name" value="SDRFAMILY"/>
</dbReference>
<dbReference type="PROSITE" id="PS00061">
    <property type="entry name" value="ADH_SHORT"/>
    <property type="match status" value="1"/>
</dbReference>
<dbReference type="SMART" id="SM00822">
    <property type="entry name" value="PKS_KR"/>
    <property type="match status" value="1"/>
</dbReference>
<comment type="similarity">
    <text evidence="1">Belongs to the short-chain dehydrogenases/reductases (SDR) family.</text>
</comment>
<dbReference type="InterPro" id="IPR020904">
    <property type="entry name" value="Sc_DH/Rdtase_CS"/>
</dbReference>
<dbReference type="Pfam" id="PF13561">
    <property type="entry name" value="adh_short_C2"/>
    <property type="match status" value="1"/>
</dbReference>
<evidence type="ECO:0000313" key="3">
    <source>
        <dbReference type="EMBL" id="BDZ47855.1"/>
    </source>
</evidence>
<dbReference type="SUPFAM" id="SSF51735">
    <property type="entry name" value="NAD(P)-binding Rossmann-fold domains"/>
    <property type="match status" value="1"/>
</dbReference>
<dbReference type="PANTHER" id="PTHR42760">
    <property type="entry name" value="SHORT-CHAIN DEHYDROGENASES/REDUCTASES FAMILY MEMBER"/>
    <property type="match status" value="1"/>
</dbReference>
<accession>A0ABM8GHK6</accession>
<dbReference type="RefSeq" id="WP_286344934.1">
    <property type="nucleotide sequence ID" value="NZ_AP027732.1"/>
</dbReference>
<dbReference type="Gene3D" id="3.40.50.720">
    <property type="entry name" value="NAD(P)-binding Rossmann-like Domain"/>
    <property type="match status" value="1"/>
</dbReference>